<gene>
    <name evidence="1" type="ORF">DV515_00008433</name>
</gene>
<evidence type="ECO:0000313" key="2">
    <source>
        <dbReference type="Proteomes" id="UP000276834"/>
    </source>
</evidence>
<sequence>MFALCFETIEPKWKTPVEGIMFHFLSPERGDLAKDLFCFVIVWLTELSQLCWWWFSFQIDLEFLTPYEDSETPVLSCLIQAPPGILSCRKRYRLVAFL</sequence>
<dbReference type="AlphaFoldDB" id="A0A3L8SF50"/>
<evidence type="ECO:0000313" key="1">
    <source>
        <dbReference type="EMBL" id="RLW01076.1"/>
    </source>
</evidence>
<name>A0A3L8SF50_CHLGU</name>
<reference evidence="1 2" key="1">
    <citation type="journal article" date="2018" name="Proc. R. Soc. B">
        <title>A non-coding region near Follistatin controls head colour polymorphism in the Gouldian finch.</title>
        <authorList>
            <person name="Toomey M.B."/>
            <person name="Marques C.I."/>
            <person name="Andrade P."/>
            <person name="Araujo P.M."/>
            <person name="Sabatino S."/>
            <person name="Gazda M.A."/>
            <person name="Afonso S."/>
            <person name="Lopes R.J."/>
            <person name="Corbo J.C."/>
            <person name="Carneiro M."/>
        </authorList>
    </citation>
    <scope>NUCLEOTIDE SEQUENCE [LARGE SCALE GENOMIC DNA]</scope>
    <source>
        <strain evidence="1">Red01</strain>
        <tissue evidence="1">Muscle</tissue>
    </source>
</reference>
<accession>A0A3L8SF50</accession>
<dbReference type="Proteomes" id="UP000276834">
    <property type="component" value="Unassembled WGS sequence"/>
</dbReference>
<protein>
    <submittedName>
        <fullName evidence="1">Uncharacterized protein</fullName>
    </submittedName>
</protein>
<organism evidence="1 2">
    <name type="scientific">Chloebia gouldiae</name>
    <name type="common">Gouldian finch</name>
    <name type="synonym">Erythrura gouldiae</name>
    <dbReference type="NCBI Taxonomy" id="44316"/>
    <lineage>
        <taxon>Eukaryota</taxon>
        <taxon>Metazoa</taxon>
        <taxon>Chordata</taxon>
        <taxon>Craniata</taxon>
        <taxon>Vertebrata</taxon>
        <taxon>Euteleostomi</taxon>
        <taxon>Archelosauria</taxon>
        <taxon>Archosauria</taxon>
        <taxon>Dinosauria</taxon>
        <taxon>Saurischia</taxon>
        <taxon>Theropoda</taxon>
        <taxon>Coelurosauria</taxon>
        <taxon>Aves</taxon>
        <taxon>Neognathae</taxon>
        <taxon>Neoaves</taxon>
        <taxon>Telluraves</taxon>
        <taxon>Australaves</taxon>
        <taxon>Passeriformes</taxon>
        <taxon>Passeroidea</taxon>
        <taxon>Passeridae</taxon>
        <taxon>Chloebia</taxon>
    </lineage>
</organism>
<proteinExistence type="predicted"/>
<comment type="caution">
    <text evidence="1">The sequence shown here is derived from an EMBL/GenBank/DDBJ whole genome shotgun (WGS) entry which is preliminary data.</text>
</comment>
<keyword evidence="2" id="KW-1185">Reference proteome</keyword>
<dbReference type="EMBL" id="QUSF01000024">
    <property type="protein sequence ID" value="RLW01076.1"/>
    <property type="molecule type" value="Genomic_DNA"/>
</dbReference>